<reference evidence="3" key="1">
    <citation type="submission" date="2013-09" db="EMBL/GenBank/DDBJ databases">
        <title>Corchorus olitorius genome sequencing.</title>
        <authorList>
            <person name="Alam M."/>
            <person name="Haque M.S."/>
            <person name="Islam M.S."/>
            <person name="Emdad E.M."/>
            <person name="Islam M.M."/>
            <person name="Ahmed B."/>
            <person name="Halim A."/>
            <person name="Hossen Q.M.M."/>
            <person name="Hossain M.Z."/>
            <person name="Ahmed R."/>
            <person name="Khan M.M."/>
            <person name="Islam R."/>
            <person name="Rashid M.M."/>
            <person name="Khan S.A."/>
            <person name="Rahman M.S."/>
            <person name="Alam M."/>
            <person name="Yahiya A.S."/>
            <person name="Khan M.S."/>
            <person name="Azam M.S."/>
            <person name="Haque T."/>
            <person name="Lashkar M.Z.H."/>
            <person name="Akhand A.I."/>
            <person name="Morshed G."/>
            <person name="Roy S."/>
            <person name="Uddin K.S."/>
            <person name="Rabeya T."/>
            <person name="Hossain A.S."/>
            <person name="Chowdhury A."/>
            <person name="Snigdha A.R."/>
            <person name="Mortoza M.S."/>
            <person name="Matin S.A."/>
            <person name="Hoque S.M.E."/>
            <person name="Islam M.K."/>
            <person name="Roy D.K."/>
            <person name="Haider R."/>
            <person name="Moosa M.M."/>
            <person name="Elias S.M."/>
            <person name="Hasan A.M."/>
            <person name="Jahan S."/>
            <person name="Shafiuddin M."/>
            <person name="Mahmood N."/>
            <person name="Shommy N.S."/>
        </authorList>
    </citation>
    <scope>NUCLEOTIDE SEQUENCE [LARGE SCALE GENOMIC DNA]</scope>
    <source>
        <strain evidence="3">cv. O-4</strain>
    </source>
</reference>
<keyword evidence="3" id="KW-1185">Reference proteome</keyword>
<name>A0A1R3I4C2_9ROSI</name>
<evidence type="ECO:0000313" key="3">
    <source>
        <dbReference type="Proteomes" id="UP000187203"/>
    </source>
</evidence>
<proteinExistence type="predicted"/>
<feature type="transmembrane region" description="Helical" evidence="1">
    <location>
        <begin position="65"/>
        <end position="82"/>
    </location>
</feature>
<sequence length="83" mass="9769">MRKEARERILREISKWVVLETGFSNQISLEVPVAAMMLPFQCMLFYWHLFICPRIVIYDRGTEKVYRIFMGGIVCALWLIGAI</sequence>
<dbReference type="EMBL" id="AWUE01018941">
    <property type="protein sequence ID" value="OMO77418.1"/>
    <property type="molecule type" value="Genomic_DNA"/>
</dbReference>
<keyword evidence="1" id="KW-1133">Transmembrane helix</keyword>
<accession>A0A1R3I4C2</accession>
<evidence type="ECO:0000256" key="1">
    <source>
        <dbReference type="SAM" id="Phobius"/>
    </source>
</evidence>
<organism evidence="2 3">
    <name type="scientific">Corchorus olitorius</name>
    <dbReference type="NCBI Taxonomy" id="93759"/>
    <lineage>
        <taxon>Eukaryota</taxon>
        <taxon>Viridiplantae</taxon>
        <taxon>Streptophyta</taxon>
        <taxon>Embryophyta</taxon>
        <taxon>Tracheophyta</taxon>
        <taxon>Spermatophyta</taxon>
        <taxon>Magnoliopsida</taxon>
        <taxon>eudicotyledons</taxon>
        <taxon>Gunneridae</taxon>
        <taxon>Pentapetalae</taxon>
        <taxon>rosids</taxon>
        <taxon>malvids</taxon>
        <taxon>Malvales</taxon>
        <taxon>Malvaceae</taxon>
        <taxon>Grewioideae</taxon>
        <taxon>Apeibeae</taxon>
        <taxon>Corchorus</taxon>
    </lineage>
</organism>
<keyword evidence="1" id="KW-0812">Transmembrane</keyword>
<dbReference type="Proteomes" id="UP000187203">
    <property type="component" value="Unassembled WGS sequence"/>
</dbReference>
<protein>
    <submittedName>
        <fullName evidence="2">Cystinosin-like protein</fullName>
    </submittedName>
</protein>
<evidence type="ECO:0000313" key="2">
    <source>
        <dbReference type="EMBL" id="OMO77418.1"/>
    </source>
</evidence>
<dbReference type="AlphaFoldDB" id="A0A1R3I4C2"/>
<keyword evidence="1" id="KW-0472">Membrane</keyword>
<gene>
    <name evidence="2" type="ORF">COLO4_25192</name>
</gene>
<comment type="caution">
    <text evidence="2">The sequence shown here is derived from an EMBL/GenBank/DDBJ whole genome shotgun (WGS) entry which is preliminary data.</text>
</comment>